<dbReference type="InterPro" id="IPR055944">
    <property type="entry name" value="DUF7522"/>
</dbReference>
<comment type="caution">
    <text evidence="1">The sequence shown here is derived from an EMBL/GenBank/DDBJ whole genome shotgun (WGS) entry which is preliminary data.</text>
</comment>
<evidence type="ECO:0000313" key="1">
    <source>
        <dbReference type="EMBL" id="MDS0283248.1"/>
    </source>
</evidence>
<keyword evidence="2" id="KW-1185">Reference proteome</keyword>
<gene>
    <name evidence="1" type="ORF">NDI86_14045</name>
</gene>
<name>A0ABU2FR61_9EURY</name>
<accession>A0ABU2FR61</accession>
<dbReference type="EMBL" id="JAMQOS010000004">
    <property type="protein sequence ID" value="MDS0283248.1"/>
    <property type="molecule type" value="Genomic_DNA"/>
</dbReference>
<protein>
    <submittedName>
        <fullName evidence="1">Uncharacterized protein</fullName>
    </submittedName>
</protein>
<dbReference type="Pfam" id="PF24366">
    <property type="entry name" value="DUF7522"/>
    <property type="match status" value="1"/>
</dbReference>
<evidence type="ECO:0000313" key="2">
    <source>
        <dbReference type="Proteomes" id="UP001268864"/>
    </source>
</evidence>
<dbReference type="RefSeq" id="WP_310901080.1">
    <property type="nucleotide sequence ID" value="NZ_JAMQOS010000004.1"/>
</dbReference>
<reference evidence="1 2" key="1">
    <citation type="submission" date="2022-06" db="EMBL/GenBank/DDBJ databases">
        <title>Halomicroarcula sp. a new haloarchaeum isolate from saline soil.</title>
        <authorList>
            <person name="Strakova D."/>
            <person name="Galisteo C."/>
            <person name="Sanchez-Porro C."/>
            <person name="Ventosa A."/>
        </authorList>
    </citation>
    <scope>NUCLEOTIDE SEQUENCE [LARGE SCALE GENOMIC DNA]</scope>
    <source>
        <strain evidence="1 2">S3CR25-11</strain>
    </source>
</reference>
<sequence>MSLVVNLRDELDENLRAVATYKEHDWNLRYERADIQEKPRIFDKIHEELILEGMGTEYLESVFRVGKLNCTMHSFEDAMCFHFVRGPMRGVFIAIEPDALLPLERFVSICKESDLESLD</sequence>
<dbReference type="Proteomes" id="UP001268864">
    <property type="component" value="Unassembled WGS sequence"/>
</dbReference>
<organism evidence="1 2">
    <name type="scientific">Haloarcula onubensis</name>
    <dbReference type="NCBI Taxonomy" id="2950539"/>
    <lineage>
        <taxon>Archaea</taxon>
        <taxon>Methanobacteriati</taxon>
        <taxon>Methanobacteriota</taxon>
        <taxon>Stenosarchaea group</taxon>
        <taxon>Halobacteria</taxon>
        <taxon>Halobacteriales</taxon>
        <taxon>Haloarculaceae</taxon>
        <taxon>Haloarcula</taxon>
    </lineage>
</organism>
<proteinExistence type="predicted"/>